<evidence type="ECO:0000256" key="1">
    <source>
        <dbReference type="SAM" id="MobiDB-lite"/>
    </source>
</evidence>
<accession>A0A369K3J8</accession>
<keyword evidence="3" id="KW-1185">Reference proteome</keyword>
<feature type="region of interest" description="Disordered" evidence="1">
    <location>
        <begin position="25"/>
        <end position="46"/>
    </location>
</feature>
<feature type="compositionally biased region" description="Polar residues" evidence="1">
    <location>
        <begin position="246"/>
        <end position="255"/>
    </location>
</feature>
<reference evidence="2" key="1">
    <citation type="submission" date="2018-04" db="EMBL/GenBank/DDBJ databases">
        <title>Whole genome sequencing of Hypsizygus marmoreus.</title>
        <authorList>
            <person name="Choi I.-G."/>
            <person name="Min B."/>
            <person name="Kim J.-G."/>
            <person name="Kim S."/>
            <person name="Oh Y.-L."/>
            <person name="Kong W.-S."/>
            <person name="Park H."/>
            <person name="Jeong J."/>
            <person name="Song E.-S."/>
        </authorList>
    </citation>
    <scope>NUCLEOTIDE SEQUENCE [LARGE SCALE GENOMIC DNA]</scope>
    <source>
        <strain evidence="2">51987-8</strain>
    </source>
</reference>
<dbReference type="AlphaFoldDB" id="A0A369K3J8"/>
<dbReference type="InParanoid" id="A0A369K3J8"/>
<feature type="region of interest" description="Disordered" evidence="1">
    <location>
        <begin position="540"/>
        <end position="611"/>
    </location>
</feature>
<evidence type="ECO:0000313" key="2">
    <source>
        <dbReference type="EMBL" id="RDB28152.1"/>
    </source>
</evidence>
<dbReference type="Proteomes" id="UP000076154">
    <property type="component" value="Unassembled WGS sequence"/>
</dbReference>
<feature type="compositionally biased region" description="Pro residues" evidence="1">
    <location>
        <begin position="596"/>
        <end position="611"/>
    </location>
</feature>
<protein>
    <submittedName>
        <fullName evidence="2">Uncharacterized protein</fullName>
    </submittedName>
</protein>
<feature type="compositionally biased region" description="Basic and acidic residues" evidence="1">
    <location>
        <begin position="204"/>
        <end position="219"/>
    </location>
</feature>
<feature type="compositionally biased region" description="Low complexity" evidence="1">
    <location>
        <begin position="552"/>
        <end position="567"/>
    </location>
</feature>
<evidence type="ECO:0000313" key="3">
    <source>
        <dbReference type="Proteomes" id="UP000076154"/>
    </source>
</evidence>
<feature type="compositionally biased region" description="Polar residues" evidence="1">
    <location>
        <begin position="297"/>
        <end position="317"/>
    </location>
</feature>
<feature type="compositionally biased region" description="Basic and acidic residues" evidence="1">
    <location>
        <begin position="113"/>
        <end position="133"/>
    </location>
</feature>
<organism evidence="2 3">
    <name type="scientific">Hypsizygus marmoreus</name>
    <name type="common">White beech mushroom</name>
    <name type="synonym">Agaricus marmoreus</name>
    <dbReference type="NCBI Taxonomy" id="39966"/>
    <lineage>
        <taxon>Eukaryota</taxon>
        <taxon>Fungi</taxon>
        <taxon>Dikarya</taxon>
        <taxon>Basidiomycota</taxon>
        <taxon>Agaricomycotina</taxon>
        <taxon>Agaricomycetes</taxon>
        <taxon>Agaricomycetidae</taxon>
        <taxon>Agaricales</taxon>
        <taxon>Tricholomatineae</taxon>
        <taxon>Lyophyllaceae</taxon>
        <taxon>Hypsizygus</taxon>
    </lineage>
</organism>
<name>A0A369K3J8_HYPMA</name>
<feature type="region of interest" description="Disordered" evidence="1">
    <location>
        <begin position="69"/>
        <end position="231"/>
    </location>
</feature>
<feature type="compositionally biased region" description="Pro residues" evidence="1">
    <location>
        <begin position="76"/>
        <end position="91"/>
    </location>
</feature>
<dbReference type="EMBL" id="LUEZ02000012">
    <property type="protein sequence ID" value="RDB28152.1"/>
    <property type="molecule type" value="Genomic_DNA"/>
</dbReference>
<proteinExistence type="predicted"/>
<gene>
    <name evidence="2" type="ORF">Hypma_001396</name>
</gene>
<comment type="caution">
    <text evidence="2">The sequence shown here is derived from an EMBL/GenBank/DDBJ whole genome shotgun (WGS) entry which is preliminary data.</text>
</comment>
<sequence length="611" mass="65993">MTEPMSPAEFEFLTMLGVQPEFDQVEPSFVGGQPSWHEPPSQVGRTIDLDEESSSTHVDHPEQYLQEWNTSGKAGVPPPGPIPTIHQPPLPTAGSSANTAEVAVPIPPPVHPTVEETDVHRDVTSDKAPREQDLGGGTKHNVPRAIAQGIRKRKRGVDDGEEDETETQVALPPPAHACGLIVEAPALPGPRTTADPPAAPAKRKQTEQTKRQPETRHAAAEPANVVAGPSRLDVGQAVVMQTTMARPVPSCSSAAADQPAAPVKPKRQRTRRQPYAASADTAPSNAVAGPSRLSGGQALNMQPPNRWSGTAHSSVVQQADPVSHERVIELARLQRAQFPFPPSIILPEPQALVSTPSPPIQLPILPAFNVAQQDVTWTLPLVPPGSTPQLSARTARIQAHRGVTRTPYPAPQQLPLTPELQNGGGLPVPQWARQMQPAPPRWMTGPASQYGAEPQGQYPPPPGYYPMTTERQNDPTYVPGQQDVQYPLPGQLPFVQEQQYDIATFRFPGQDGAQYPLIAHVPMQQYNAAPFQLPMVPQGRYDPAPASFPEHGGQPQFPAQGGAQYPPLVQVPERQYDTTPLQQPMVPQERYQPAPSEFPGPGGPYQFPPLP</sequence>
<feature type="region of interest" description="Disordered" evidence="1">
    <location>
        <begin position="246"/>
        <end position="318"/>
    </location>
</feature>